<evidence type="ECO:0000313" key="2">
    <source>
        <dbReference type="EMBL" id="MBA0878535.1"/>
    </source>
</evidence>
<gene>
    <name evidence="2" type="ORF">Goshw_025902</name>
</gene>
<reference evidence="2 3" key="1">
    <citation type="journal article" date="2019" name="Genome Biol. Evol.">
        <title>Insights into the evolution of the New World diploid cottons (Gossypium, subgenus Houzingenia) based on genome sequencing.</title>
        <authorList>
            <person name="Grover C.E."/>
            <person name="Arick M.A. 2nd"/>
            <person name="Thrash A."/>
            <person name="Conover J.L."/>
            <person name="Sanders W.S."/>
            <person name="Peterson D.G."/>
            <person name="Frelichowski J.E."/>
            <person name="Scheffler J.A."/>
            <person name="Scheffler B.E."/>
            <person name="Wendel J.F."/>
        </authorList>
    </citation>
    <scope>NUCLEOTIDE SEQUENCE [LARGE SCALE GENOMIC DNA]</scope>
    <source>
        <strain evidence="2">1</strain>
        <tissue evidence="2">Leaf</tissue>
    </source>
</reference>
<dbReference type="InterPro" id="IPR036397">
    <property type="entry name" value="RNaseH_sf"/>
</dbReference>
<dbReference type="PANTHER" id="PTHR47723">
    <property type="entry name" value="OS05G0353850 PROTEIN"/>
    <property type="match status" value="1"/>
</dbReference>
<dbReference type="Proteomes" id="UP000593576">
    <property type="component" value="Unassembled WGS sequence"/>
</dbReference>
<evidence type="ECO:0000313" key="3">
    <source>
        <dbReference type="Proteomes" id="UP000593576"/>
    </source>
</evidence>
<dbReference type="SUPFAM" id="SSF53098">
    <property type="entry name" value="Ribonuclease H-like"/>
    <property type="match status" value="1"/>
</dbReference>
<organism evidence="2 3">
    <name type="scientific">Gossypium schwendimanii</name>
    <name type="common">Cotton</name>
    <dbReference type="NCBI Taxonomy" id="34291"/>
    <lineage>
        <taxon>Eukaryota</taxon>
        <taxon>Viridiplantae</taxon>
        <taxon>Streptophyta</taxon>
        <taxon>Embryophyta</taxon>
        <taxon>Tracheophyta</taxon>
        <taxon>Spermatophyta</taxon>
        <taxon>Magnoliopsida</taxon>
        <taxon>eudicotyledons</taxon>
        <taxon>Gunneridae</taxon>
        <taxon>Pentapetalae</taxon>
        <taxon>rosids</taxon>
        <taxon>malvids</taxon>
        <taxon>Malvales</taxon>
        <taxon>Malvaceae</taxon>
        <taxon>Malvoideae</taxon>
        <taxon>Gossypium</taxon>
    </lineage>
</organism>
<evidence type="ECO:0000259" key="1">
    <source>
        <dbReference type="Pfam" id="PF13456"/>
    </source>
</evidence>
<sequence length="154" mass="17429">MNLFIFQNIIWTTIEVVKVSFSWARQYEATHKDFQNSSHKLSPCLASNGSLVHLYMDGVVAISSGNVATDGVVRDQQRNWILGFNCYLGRCTPFEAELWGILDGVLILLSKGYKKTKIKSDNSEVIKALSDNWLEDSSITVLRMVRRLLKTEGQ</sequence>
<dbReference type="OrthoDB" id="999850at2759"/>
<dbReference type="GO" id="GO:0004523">
    <property type="term" value="F:RNA-DNA hybrid ribonuclease activity"/>
    <property type="evidence" value="ECO:0007669"/>
    <property type="project" value="InterPro"/>
</dbReference>
<feature type="domain" description="RNase H type-1" evidence="1">
    <location>
        <begin position="57"/>
        <end position="150"/>
    </location>
</feature>
<keyword evidence="3" id="KW-1185">Reference proteome</keyword>
<dbReference type="InterPro" id="IPR002156">
    <property type="entry name" value="RNaseH_domain"/>
</dbReference>
<dbReference type="EMBL" id="JABFAF010272057">
    <property type="protein sequence ID" value="MBA0878535.1"/>
    <property type="molecule type" value="Genomic_DNA"/>
</dbReference>
<dbReference type="AlphaFoldDB" id="A0A7J9N5E6"/>
<dbReference type="InterPro" id="IPR053151">
    <property type="entry name" value="RNase_H-like"/>
</dbReference>
<dbReference type="GO" id="GO:0003676">
    <property type="term" value="F:nucleic acid binding"/>
    <property type="evidence" value="ECO:0007669"/>
    <property type="project" value="InterPro"/>
</dbReference>
<dbReference type="Pfam" id="PF13456">
    <property type="entry name" value="RVT_3"/>
    <property type="match status" value="1"/>
</dbReference>
<dbReference type="PANTHER" id="PTHR47723:SF19">
    <property type="entry name" value="POLYNUCLEOTIDYL TRANSFERASE, RIBONUCLEASE H-LIKE SUPERFAMILY PROTEIN"/>
    <property type="match status" value="1"/>
</dbReference>
<dbReference type="Gene3D" id="3.30.420.10">
    <property type="entry name" value="Ribonuclease H-like superfamily/Ribonuclease H"/>
    <property type="match status" value="1"/>
</dbReference>
<name>A0A7J9N5E6_GOSSC</name>
<comment type="caution">
    <text evidence="2">The sequence shown here is derived from an EMBL/GenBank/DDBJ whole genome shotgun (WGS) entry which is preliminary data.</text>
</comment>
<protein>
    <recommendedName>
        <fullName evidence="1">RNase H type-1 domain-containing protein</fullName>
    </recommendedName>
</protein>
<dbReference type="InterPro" id="IPR012337">
    <property type="entry name" value="RNaseH-like_sf"/>
</dbReference>
<dbReference type="InterPro" id="IPR044730">
    <property type="entry name" value="RNase_H-like_dom_plant"/>
</dbReference>
<dbReference type="CDD" id="cd06222">
    <property type="entry name" value="RNase_H_like"/>
    <property type="match status" value="1"/>
</dbReference>
<accession>A0A7J9N5E6</accession>
<proteinExistence type="predicted"/>